<dbReference type="PANTHER" id="PTHR36440">
    <property type="entry name" value="PUTATIVE (AFU_ORTHOLOGUE AFUA_8G07350)-RELATED"/>
    <property type="match status" value="1"/>
</dbReference>
<dbReference type="Gene3D" id="2.60.120.10">
    <property type="entry name" value="Jelly Rolls"/>
    <property type="match status" value="1"/>
</dbReference>
<accession>A0A2T0QP59</accession>
<proteinExistence type="predicted"/>
<keyword evidence="4" id="KW-1185">Reference proteome</keyword>
<dbReference type="InterPro" id="IPR011051">
    <property type="entry name" value="RmlC_Cupin_sf"/>
</dbReference>
<reference evidence="3 4" key="1">
    <citation type="submission" date="2018-03" db="EMBL/GenBank/DDBJ databases">
        <title>Genomic Encyclopedia of Archaeal and Bacterial Type Strains, Phase II (KMG-II): from individual species to whole genera.</title>
        <authorList>
            <person name="Goeker M."/>
        </authorList>
    </citation>
    <scope>NUCLEOTIDE SEQUENCE [LARGE SCALE GENOMIC DNA]</scope>
    <source>
        <strain evidence="3 4">DSM 19711</strain>
    </source>
</reference>
<dbReference type="GO" id="GO:0051213">
    <property type="term" value="F:dioxygenase activity"/>
    <property type="evidence" value="ECO:0007669"/>
    <property type="project" value="UniProtKB-KW"/>
</dbReference>
<dbReference type="InterPro" id="IPR013096">
    <property type="entry name" value="Cupin_2"/>
</dbReference>
<dbReference type="SUPFAM" id="SSF51182">
    <property type="entry name" value="RmlC-like cupins"/>
    <property type="match status" value="1"/>
</dbReference>
<sequence length="213" mass="23009">MTYEYLSGPDGGPAWSGVLPGAPRPYFLSRGEGEHANLFGDLFTLLVSGEESEGGFGVFTSLCPSGELIPTHSHGRTHEVFYVLEGAVRLHVQDADGHQSSRVLRTGDFGFVPAGLPHAYQVMQAARLLGVVSGGFERFPQRMGTPTDSLEPQPPFVPEIAHLLSAAKELDLELHPGFTWDTPQGLDNHADHADRADQADYTARADTSRVEGD</sequence>
<dbReference type="Proteomes" id="UP000238083">
    <property type="component" value="Unassembled WGS sequence"/>
</dbReference>
<evidence type="ECO:0000313" key="3">
    <source>
        <dbReference type="EMBL" id="PRY06443.1"/>
    </source>
</evidence>
<evidence type="ECO:0000259" key="2">
    <source>
        <dbReference type="Pfam" id="PF07883"/>
    </source>
</evidence>
<dbReference type="CDD" id="cd02215">
    <property type="entry name" value="cupin_QDO_N_C"/>
    <property type="match status" value="1"/>
</dbReference>
<dbReference type="EMBL" id="PVZF01000034">
    <property type="protein sequence ID" value="PRY06443.1"/>
    <property type="molecule type" value="Genomic_DNA"/>
</dbReference>
<dbReference type="InterPro" id="IPR014710">
    <property type="entry name" value="RmlC-like_jellyroll"/>
</dbReference>
<dbReference type="OrthoDB" id="4227163at2"/>
<name>A0A2T0QP59_9ACTN</name>
<organism evidence="3 4">
    <name type="scientific">Kineococcus rhizosphaerae</name>
    <dbReference type="NCBI Taxonomy" id="559628"/>
    <lineage>
        <taxon>Bacteria</taxon>
        <taxon>Bacillati</taxon>
        <taxon>Actinomycetota</taxon>
        <taxon>Actinomycetes</taxon>
        <taxon>Kineosporiales</taxon>
        <taxon>Kineosporiaceae</taxon>
        <taxon>Kineococcus</taxon>
    </lineage>
</organism>
<feature type="domain" description="Cupin type-2" evidence="2">
    <location>
        <begin position="64"/>
        <end position="126"/>
    </location>
</feature>
<protein>
    <submittedName>
        <fullName evidence="3">Quercetin 2,3-dioxygenase</fullName>
    </submittedName>
</protein>
<feature type="region of interest" description="Disordered" evidence="1">
    <location>
        <begin position="183"/>
        <end position="213"/>
    </location>
</feature>
<dbReference type="RefSeq" id="WP_106215690.1">
    <property type="nucleotide sequence ID" value="NZ_PVZF01000034.1"/>
</dbReference>
<evidence type="ECO:0000313" key="4">
    <source>
        <dbReference type="Proteomes" id="UP000238083"/>
    </source>
</evidence>
<keyword evidence="3" id="KW-0223">Dioxygenase</keyword>
<dbReference type="InterPro" id="IPR053146">
    <property type="entry name" value="QDO-like"/>
</dbReference>
<keyword evidence="3" id="KW-0560">Oxidoreductase</keyword>
<dbReference type="Pfam" id="PF07883">
    <property type="entry name" value="Cupin_2"/>
    <property type="match status" value="1"/>
</dbReference>
<comment type="caution">
    <text evidence="3">The sequence shown here is derived from an EMBL/GenBank/DDBJ whole genome shotgun (WGS) entry which is preliminary data.</text>
</comment>
<feature type="compositionally biased region" description="Basic and acidic residues" evidence="1">
    <location>
        <begin position="188"/>
        <end position="198"/>
    </location>
</feature>
<dbReference type="PANTHER" id="PTHR36440:SF1">
    <property type="entry name" value="PUTATIVE (AFU_ORTHOLOGUE AFUA_8G07350)-RELATED"/>
    <property type="match status" value="1"/>
</dbReference>
<gene>
    <name evidence="3" type="ORF">CLV37_1344</name>
</gene>
<evidence type="ECO:0000256" key="1">
    <source>
        <dbReference type="SAM" id="MobiDB-lite"/>
    </source>
</evidence>
<dbReference type="AlphaFoldDB" id="A0A2T0QP59"/>